<proteinExistence type="predicted"/>
<evidence type="ECO:0000259" key="1">
    <source>
        <dbReference type="Pfam" id="PF00149"/>
    </source>
</evidence>
<dbReference type="KEGG" id="sjv:SJAV_19910"/>
<dbReference type="GeneID" id="92354939"/>
<evidence type="ECO:0000313" key="2">
    <source>
        <dbReference type="EMBL" id="BFH74047.1"/>
    </source>
</evidence>
<dbReference type="AlphaFoldDB" id="A0AAT9GTY0"/>
<protein>
    <submittedName>
        <fullName evidence="2">Metallophosphoesterase</fullName>
    </submittedName>
</protein>
<dbReference type="RefSeq" id="WP_369609592.1">
    <property type="nucleotide sequence ID" value="NZ_AP031322.1"/>
</dbReference>
<gene>
    <name evidence="2" type="ORF">SJAV_19910</name>
</gene>
<dbReference type="PANTHER" id="PTHR37523">
    <property type="entry name" value="METALLOPHOSPHOESTERASE"/>
    <property type="match status" value="1"/>
</dbReference>
<dbReference type="GO" id="GO:0016787">
    <property type="term" value="F:hydrolase activity"/>
    <property type="evidence" value="ECO:0007669"/>
    <property type="project" value="InterPro"/>
</dbReference>
<dbReference type="Pfam" id="PF00149">
    <property type="entry name" value="Metallophos"/>
    <property type="match status" value="1"/>
</dbReference>
<sequence>MKIIDANVMGIEIKLLFVSDIHGSEVVFRKALNASKMFGVHYLILGGDLVSKDFALYLKKGNSIYQGEEEVSLDEIEKIYKTSGLAPLFFDSKDELEEFNSNPHFRKEKILEFIQGQIDSWVKIFEEKTKDAKFITIWNTGNDDPLEVDNYLESHGIKVAENEYIEIGDLILVSSGYVNPTPWNTYRELPESTLYNKLEDKIKKLERPEYTIFNFHAPPYNTKLDIARIKDENIHVGSQTVRELIEKYQPVLGLHGHIHESPASDKIGNTKVINPGSNYKDGILNYAYVIIKKEAKGFGKAYIKKFEVKSILLGKG</sequence>
<dbReference type="InterPro" id="IPR029052">
    <property type="entry name" value="Metallo-depent_PP-like"/>
</dbReference>
<accession>A0AAT9GTY0</accession>
<dbReference type="Gene3D" id="3.60.21.10">
    <property type="match status" value="1"/>
</dbReference>
<dbReference type="SUPFAM" id="SSF56300">
    <property type="entry name" value="Metallo-dependent phosphatases"/>
    <property type="match status" value="1"/>
</dbReference>
<dbReference type="EMBL" id="AP031322">
    <property type="protein sequence ID" value="BFH74047.1"/>
    <property type="molecule type" value="Genomic_DNA"/>
</dbReference>
<dbReference type="InterPro" id="IPR004843">
    <property type="entry name" value="Calcineurin-like_PHP"/>
</dbReference>
<dbReference type="PANTHER" id="PTHR37523:SF1">
    <property type="entry name" value="CALCINEURIN-LIKE PHOSPHOESTERASE DOMAIN-CONTAINING PROTEIN"/>
    <property type="match status" value="1"/>
</dbReference>
<feature type="domain" description="Calcineurin-like phosphoesterase" evidence="1">
    <location>
        <begin position="14"/>
        <end position="260"/>
    </location>
</feature>
<name>A0AAT9GTY0_9CREN</name>
<reference evidence="2" key="1">
    <citation type="submission" date="2024-03" db="EMBL/GenBank/DDBJ databases">
        <title>Complete genome sequence of Sulfurisphaera javensis strain KD-1.</title>
        <authorList>
            <person name="Sakai H."/>
            <person name="Nur N."/>
            <person name="Suwanto A."/>
            <person name="Kurosawa N."/>
        </authorList>
    </citation>
    <scope>NUCLEOTIDE SEQUENCE</scope>
    <source>
        <strain evidence="2">KD-1</strain>
    </source>
</reference>
<organism evidence="2">
    <name type="scientific">Sulfurisphaera javensis</name>
    <dbReference type="NCBI Taxonomy" id="2049879"/>
    <lineage>
        <taxon>Archaea</taxon>
        <taxon>Thermoproteota</taxon>
        <taxon>Thermoprotei</taxon>
        <taxon>Sulfolobales</taxon>
        <taxon>Sulfolobaceae</taxon>
        <taxon>Sulfurisphaera</taxon>
    </lineage>
</organism>